<dbReference type="EMBL" id="VSLD01000002">
    <property type="protein sequence ID" value="TYC99543.1"/>
    <property type="molecule type" value="Genomic_DNA"/>
</dbReference>
<protein>
    <submittedName>
        <fullName evidence="2">Uncharacterized protein</fullName>
    </submittedName>
</protein>
<evidence type="ECO:0000313" key="2">
    <source>
        <dbReference type="EMBL" id="TYC99543.1"/>
    </source>
</evidence>
<sequence length="73" mass="8096">MHEETGARVDGEAGHRIDARRRRRIGDLGRGFDERPTGLRLLDHLGPGLGGQRGRELAGNGLHGYGERRGRDR</sequence>
<evidence type="ECO:0000313" key="3">
    <source>
        <dbReference type="Proteomes" id="UP000323410"/>
    </source>
</evidence>
<dbReference type="AlphaFoldDB" id="A0A5D0XUI9"/>
<comment type="caution">
    <text evidence="2">The sequence shown here is derived from an EMBL/GenBank/DDBJ whole genome shotgun (WGS) entry which is preliminary data.</text>
</comment>
<gene>
    <name evidence="2" type="ORF">FQ377_06205</name>
</gene>
<feature type="compositionally biased region" description="Basic and acidic residues" evidence="1">
    <location>
        <begin position="25"/>
        <end position="43"/>
    </location>
</feature>
<name>A0A5D0XUI9_9MICC</name>
<keyword evidence="3" id="KW-1185">Reference proteome</keyword>
<organism evidence="2 3">
    <name type="scientific">Arthrobacter echini</name>
    <dbReference type="NCBI Taxonomy" id="1529066"/>
    <lineage>
        <taxon>Bacteria</taxon>
        <taxon>Bacillati</taxon>
        <taxon>Actinomycetota</taxon>
        <taxon>Actinomycetes</taxon>
        <taxon>Micrococcales</taxon>
        <taxon>Micrococcaceae</taxon>
        <taxon>Arthrobacter</taxon>
    </lineage>
</organism>
<evidence type="ECO:0000256" key="1">
    <source>
        <dbReference type="SAM" id="MobiDB-lite"/>
    </source>
</evidence>
<feature type="region of interest" description="Disordered" evidence="1">
    <location>
        <begin position="1"/>
        <end position="73"/>
    </location>
</feature>
<reference evidence="2 3" key="1">
    <citation type="submission" date="2019-08" db="EMBL/GenBank/DDBJ databases">
        <title>Genone of Arthrobacter echini P9.</title>
        <authorList>
            <person name="Bowman J.P."/>
        </authorList>
    </citation>
    <scope>NUCLEOTIDE SEQUENCE [LARGE SCALE GENOMIC DNA]</scope>
    <source>
        <strain evidence="2 3">P9</strain>
    </source>
</reference>
<feature type="compositionally biased region" description="Basic and acidic residues" evidence="1">
    <location>
        <begin position="1"/>
        <end position="17"/>
    </location>
</feature>
<proteinExistence type="predicted"/>
<accession>A0A5D0XUI9</accession>
<dbReference type="Proteomes" id="UP000323410">
    <property type="component" value="Unassembled WGS sequence"/>
</dbReference>